<gene>
    <name evidence="2" type="ORF">GLOINDRAFT_2350</name>
</gene>
<sequence>MYHIFSVHHRALHFRFSGSLVGIFYLHFGLQTFGNSHDFLDLFGRVSLFGFLTQDFGGSSALQQGDFGVSFGLEKEISVFNFFSTWDFGRLIIITCTVS</sequence>
<name>U9UCN9_RHIID</name>
<evidence type="ECO:0000313" key="2">
    <source>
        <dbReference type="EMBL" id="ESA17452.1"/>
    </source>
</evidence>
<dbReference type="EMBL" id="KI280168">
    <property type="protein sequence ID" value="ESA17452.1"/>
    <property type="molecule type" value="Genomic_DNA"/>
</dbReference>
<accession>U9UCN9</accession>
<keyword evidence="1" id="KW-0472">Membrane</keyword>
<keyword evidence="1" id="KW-1133">Transmembrane helix</keyword>
<dbReference type="AlphaFoldDB" id="U9UCN9"/>
<protein>
    <submittedName>
        <fullName evidence="2">Uncharacterized protein</fullName>
    </submittedName>
</protein>
<organism evidence="2">
    <name type="scientific">Rhizophagus irregularis (strain DAOM 181602 / DAOM 197198 / MUCL 43194)</name>
    <name type="common">Arbuscular mycorrhizal fungus</name>
    <name type="synonym">Glomus intraradices</name>
    <dbReference type="NCBI Taxonomy" id="747089"/>
    <lineage>
        <taxon>Eukaryota</taxon>
        <taxon>Fungi</taxon>
        <taxon>Fungi incertae sedis</taxon>
        <taxon>Mucoromycota</taxon>
        <taxon>Glomeromycotina</taxon>
        <taxon>Glomeromycetes</taxon>
        <taxon>Glomerales</taxon>
        <taxon>Glomeraceae</taxon>
        <taxon>Rhizophagus</taxon>
    </lineage>
</organism>
<evidence type="ECO:0000256" key="1">
    <source>
        <dbReference type="SAM" id="Phobius"/>
    </source>
</evidence>
<proteinExistence type="predicted"/>
<feature type="transmembrane region" description="Helical" evidence="1">
    <location>
        <begin position="12"/>
        <end position="30"/>
    </location>
</feature>
<dbReference type="HOGENOM" id="CLU_2321557_0_0_1"/>
<keyword evidence="1" id="KW-0812">Transmembrane</keyword>
<reference evidence="2" key="1">
    <citation type="submission" date="2013-07" db="EMBL/GenBank/DDBJ databases">
        <title>The genome of an arbuscular mycorrhizal fungus provides insights into the evolution of the oldest plant symbiosis.</title>
        <authorList>
            <consortium name="DOE Joint Genome Institute"/>
            <person name="Tisserant E."/>
            <person name="Malbreil M."/>
            <person name="Kuo A."/>
            <person name="Kohler A."/>
            <person name="Symeonidi A."/>
            <person name="Balestrini R."/>
            <person name="Charron P."/>
            <person name="Duensing N."/>
            <person name="Frei-dit-Frey N."/>
            <person name="Gianinazzi-Pearson V."/>
            <person name="Gilbert B."/>
            <person name="Handa Y."/>
            <person name="Hijri M."/>
            <person name="Kaul R."/>
            <person name="Kawaguchi M."/>
            <person name="Krajinski F."/>
            <person name="Lammers P."/>
            <person name="Lapierre D."/>
            <person name="Masclaux F.G."/>
            <person name="Murat C."/>
            <person name="Morin E."/>
            <person name="Ndikumana S."/>
            <person name="Pagni M."/>
            <person name="Petitpierre D."/>
            <person name="Requena N."/>
            <person name="Rosikiewicz P."/>
            <person name="Riley R."/>
            <person name="Saito K."/>
            <person name="San Clemente H."/>
            <person name="Shapiro H."/>
            <person name="van Tuinen D."/>
            <person name="Becard G."/>
            <person name="Bonfante P."/>
            <person name="Paszkowski U."/>
            <person name="Shachar-Hill Y."/>
            <person name="Young J.P."/>
            <person name="Sanders I.R."/>
            <person name="Henrissat B."/>
            <person name="Rensing S.A."/>
            <person name="Grigoriev I.V."/>
            <person name="Corradi N."/>
            <person name="Roux C."/>
            <person name="Martin F."/>
        </authorList>
    </citation>
    <scope>NUCLEOTIDE SEQUENCE</scope>
    <source>
        <strain evidence="2">DAOM 197198</strain>
    </source>
</reference>